<dbReference type="EMBL" id="JACJKY010000008">
    <property type="protein sequence ID" value="MBM6920892.1"/>
    <property type="molecule type" value="Genomic_DNA"/>
</dbReference>
<evidence type="ECO:0000256" key="8">
    <source>
        <dbReference type="SAM" id="Phobius"/>
    </source>
</evidence>
<keyword evidence="3" id="KW-0813">Transport</keyword>
<feature type="transmembrane region" description="Helical" evidence="8">
    <location>
        <begin position="7"/>
        <end position="25"/>
    </location>
</feature>
<evidence type="ECO:0000256" key="5">
    <source>
        <dbReference type="ARBA" id="ARBA00022692"/>
    </source>
</evidence>
<evidence type="ECO:0000256" key="7">
    <source>
        <dbReference type="ARBA" id="ARBA00023136"/>
    </source>
</evidence>
<dbReference type="PANTHER" id="PTHR21716">
    <property type="entry name" value="TRANSMEMBRANE PROTEIN"/>
    <property type="match status" value="1"/>
</dbReference>
<dbReference type="Pfam" id="PF01594">
    <property type="entry name" value="AI-2E_transport"/>
    <property type="match status" value="1"/>
</dbReference>
<evidence type="ECO:0000256" key="2">
    <source>
        <dbReference type="ARBA" id="ARBA00009773"/>
    </source>
</evidence>
<dbReference type="GO" id="GO:0055085">
    <property type="term" value="P:transmembrane transport"/>
    <property type="evidence" value="ECO:0007669"/>
    <property type="project" value="TreeGrafter"/>
</dbReference>
<accession>A0A939BEE6</accession>
<dbReference type="RefSeq" id="WP_204446282.1">
    <property type="nucleotide sequence ID" value="NZ_JACJKY010000008.1"/>
</dbReference>
<comment type="similarity">
    <text evidence="2">Belongs to the autoinducer-2 exporter (AI-2E) (TC 2.A.86) family.</text>
</comment>
<dbReference type="AlphaFoldDB" id="A0A939BEE6"/>
<feature type="transmembrane region" description="Helical" evidence="8">
    <location>
        <begin position="264"/>
        <end position="293"/>
    </location>
</feature>
<sequence length="388" mass="42809">MELNRRNMFRIALLITFGIAVFWVFENFSAAKATFFWVLSLFTPFLIGACIAFILNVPMRAIERHLWPNAKPPIAQKLRRPAAMALTLLCFFGVLSILVFLIVPELIRTASSISAQIPLFLTKIEELFNNINQKLPEITGQASSLNLNLEKTIESFFSMLGGSVSMLTTGLFRFVSLLFGGAAKAVFGIIFAFYLLAQKETLSGQFQRVLTAYNQEKLLGRLTHIGELTNRTFSNFLTGQCLEALILGSLFFVSMTLFRMPYALLISVLIAVTALIPIVGAFIGCIVGALLILVQNPIQAIWFVVWFLVLQQIEGNLIYPHVVGSSVGLPGLWVLFAVTVGGAVGGIIGMFVSVPICSVLYALGKEEVRRRLSLKKKAPPKPAVQEKE</sequence>
<dbReference type="Proteomes" id="UP000774750">
    <property type="component" value="Unassembled WGS sequence"/>
</dbReference>
<comment type="subcellular location">
    <subcellularLocation>
        <location evidence="1">Cell membrane</location>
        <topology evidence="1">Multi-pass membrane protein</topology>
    </subcellularLocation>
</comment>
<feature type="transmembrane region" description="Helical" evidence="8">
    <location>
        <begin position="331"/>
        <end position="363"/>
    </location>
</feature>
<keyword evidence="5 8" id="KW-0812">Transmembrane</keyword>
<keyword evidence="4" id="KW-1003">Cell membrane</keyword>
<evidence type="ECO:0000256" key="6">
    <source>
        <dbReference type="ARBA" id="ARBA00022989"/>
    </source>
</evidence>
<reference evidence="9" key="1">
    <citation type="submission" date="2020-08" db="EMBL/GenBank/DDBJ databases">
        <authorList>
            <person name="Cejkova D."/>
            <person name="Kubasova T."/>
            <person name="Jahodarova E."/>
            <person name="Rychlik I."/>
        </authorList>
    </citation>
    <scope>NUCLEOTIDE SEQUENCE</scope>
    <source>
        <strain evidence="9">An559</strain>
    </source>
</reference>
<dbReference type="PANTHER" id="PTHR21716:SF53">
    <property type="entry name" value="PERMEASE PERM-RELATED"/>
    <property type="match status" value="1"/>
</dbReference>
<evidence type="ECO:0000313" key="9">
    <source>
        <dbReference type="EMBL" id="MBM6920892.1"/>
    </source>
</evidence>
<evidence type="ECO:0000256" key="3">
    <source>
        <dbReference type="ARBA" id="ARBA00022448"/>
    </source>
</evidence>
<feature type="transmembrane region" description="Helical" evidence="8">
    <location>
        <begin position="300"/>
        <end position="319"/>
    </location>
</feature>
<evidence type="ECO:0000256" key="4">
    <source>
        <dbReference type="ARBA" id="ARBA00022475"/>
    </source>
</evidence>
<comment type="caution">
    <text evidence="9">The sequence shown here is derived from an EMBL/GenBank/DDBJ whole genome shotgun (WGS) entry which is preliminary data.</text>
</comment>
<reference evidence="9" key="2">
    <citation type="journal article" date="2021" name="Sci. Rep.">
        <title>The distribution of antibiotic resistance genes in chicken gut microbiota commensals.</title>
        <authorList>
            <person name="Juricova H."/>
            <person name="Matiasovicova J."/>
            <person name="Kubasova T."/>
            <person name="Cejkova D."/>
            <person name="Rychlik I."/>
        </authorList>
    </citation>
    <scope>NUCLEOTIDE SEQUENCE</scope>
    <source>
        <strain evidence="9">An559</strain>
    </source>
</reference>
<keyword evidence="10" id="KW-1185">Reference proteome</keyword>
<gene>
    <name evidence="9" type="ORF">H6A12_06980</name>
</gene>
<keyword evidence="7 8" id="KW-0472">Membrane</keyword>
<feature type="transmembrane region" description="Helical" evidence="8">
    <location>
        <begin position="83"/>
        <end position="103"/>
    </location>
</feature>
<keyword evidence="6 8" id="KW-1133">Transmembrane helix</keyword>
<evidence type="ECO:0000313" key="10">
    <source>
        <dbReference type="Proteomes" id="UP000774750"/>
    </source>
</evidence>
<proteinExistence type="inferred from homology"/>
<organism evidence="9 10">
    <name type="scientific">Merdimmobilis hominis</name>
    <dbReference type="NCBI Taxonomy" id="2897707"/>
    <lineage>
        <taxon>Bacteria</taxon>
        <taxon>Bacillati</taxon>
        <taxon>Bacillota</taxon>
        <taxon>Clostridia</taxon>
        <taxon>Eubacteriales</taxon>
        <taxon>Oscillospiraceae</taxon>
        <taxon>Merdimmobilis</taxon>
    </lineage>
</organism>
<dbReference type="GO" id="GO:0005886">
    <property type="term" value="C:plasma membrane"/>
    <property type="evidence" value="ECO:0007669"/>
    <property type="project" value="UniProtKB-SubCell"/>
</dbReference>
<name>A0A939BEE6_9FIRM</name>
<evidence type="ECO:0000256" key="1">
    <source>
        <dbReference type="ARBA" id="ARBA00004651"/>
    </source>
</evidence>
<protein>
    <submittedName>
        <fullName evidence="9">AI-2E family transporter</fullName>
    </submittedName>
</protein>
<dbReference type="InterPro" id="IPR002549">
    <property type="entry name" value="AI-2E-like"/>
</dbReference>
<feature type="transmembrane region" description="Helical" evidence="8">
    <location>
        <begin position="241"/>
        <end position="258"/>
    </location>
</feature>
<feature type="transmembrane region" description="Helical" evidence="8">
    <location>
        <begin position="174"/>
        <end position="197"/>
    </location>
</feature>
<feature type="transmembrane region" description="Helical" evidence="8">
    <location>
        <begin position="37"/>
        <end position="62"/>
    </location>
</feature>